<evidence type="ECO:0000256" key="5">
    <source>
        <dbReference type="ARBA" id="ARBA00023136"/>
    </source>
</evidence>
<reference evidence="8" key="1">
    <citation type="journal article" date="2014" name="Int. J. Syst. Evol. Microbiol.">
        <title>Complete genome sequence of Corynebacterium casei LMG S-19264T (=DSM 44701T), isolated from a smear-ripened cheese.</title>
        <authorList>
            <consortium name="US DOE Joint Genome Institute (JGI-PGF)"/>
            <person name="Walter F."/>
            <person name="Albersmeier A."/>
            <person name="Kalinowski J."/>
            <person name="Ruckert C."/>
        </authorList>
    </citation>
    <scope>NUCLEOTIDE SEQUENCE</scope>
    <source>
        <strain evidence="8">KCTC 32513</strain>
    </source>
</reference>
<comment type="caution">
    <text evidence="8">The sequence shown here is derived from an EMBL/GenBank/DDBJ whole genome shotgun (WGS) entry which is preliminary data.</text>
</comment>
<organism evidence="8 9">
    <name type="scientific">Algimonas arctica</name>
    <dbReference type="NCBI Taxonomy" id="1479486"/>
    <lineage>
        <taxon>Bacteria</taxon>
        <taxon>Pseudomonadati</taxon>
        <taxon>Pseudomonadota</taxon>
        <taxon>Alphaproteobacteria</taxon>
        <taxon>Maricaulales</taxon>
        <taxon>Robiginitomaculaceae</taxon>
        <taxon>Algimonas</taxon>
    </lineage>
</organism>
<accession>A0A8J3CRL3</accession>
<evidence type="ECO:0000256" key="6">
    <source>
        <dbReference type="SAM" id="Phobius"/>
    </source>
</evidence>
<evidence type="ECO:0000256" key="3">
    <source>
        <dbReference type="ARBA" id="ARBA00022692"/>
    </source>
</evidence>
<dbReference type="GO" id="GO:0005886">
    <property type="term" value="C:plasma membrane"/>
    <property type="evidence" value="ECO:0007669"/>
    <property type="project" value="UniProtKB-SubCell"/>
</dbReference>
<sequence>MTEGALTTLTNVGYLVICILLAVTAYMIVAPLLEGDKMKKRMASVSTQREALKGARLKRIDNDSRSLRNTDKTLARQLVDRFSLERLLEATDLKDKLAQAGLRGQAPIYKFYFFRLVMPCVLAAFGLLFLIILNTPGWSMLQRIAATLTLTLLGYYLPAIYVKNLANKRLASIMSVFPDALDLLLICVESGMSVELAFGRVADELAENSVELAEEFHLTTAELSYLSARRAAYENLARRNNHIGIRSVATALIQAERYGTPLGDSLRTMAKENRQMRMMVAEKKAASLPAKLTVPMILFFLPVLFIVILTPAAMRLAGALS</sequence>
<comment type="subcellular location">
    <subcellularLocation>
        <location evidence="1">Cell membrane</location>
        <topology evidence="1">Multi-pass membrane protein</topology>
    </subcellularLocation>
</comment>
<dbReference type="Pfam" id="PF00482">
    <property type="entry name" value="T2SSF"/>
    <property type="match status" value="1"/>
</dbReference>
<name>A0A8J3CRL3_9PROT</name>
<reference evidence="8" key="2">
    <citation type="submission" date="2020-09" db="EMBL/GenBank/DDBJ databases">
        <authorList>
            <person name="Sun Q."/>
            <person name="Kim S."/>
        </authorList>
    </citation>
    <scope>NUCLEOTIDE SEQUENCE</scope>
    <source>
        <strain evidence="8">KCTC 32513</strain>
    </source>
</reference>
<feature type="transmembrane region" description="Helical" evidence="6">
    <location>
        <begin position="292"/>
        <end position="314"/>
    </location>
</feature>
<dbReference type="PANTHER" id="PTHR35007">
    <property type="entry name" value="INTEGRAL MEMBRANE PROTEIN-RELATED"/>
    <property type="match status" value="1"/>
</dbReference>
<evidence type="ECO:0000256" key="4">
    <source>
        <dbReference type="ARBA" id="ARBA00022989"/>
    </source>
</evidence>
<dbReference type="AlphaFoldDB" id="A0A8J3CRL3"/>
<dbReference type="EMBL" id="BMZH01000007">
    <property type="protein sequence ID" value="GHA96923.1"/>
    <property type="molecule type" value="Genomic_DNA"/>
</dbReference>
<keyword evidence="5 6" id="KW-0472">Membrane</keyword>
<keyword evidence="2" id="KW-1003">Cell membrane</keyword>
<gene>
    <name evidence="8" type="ORF">GCM10009069_19950</name>
</gene>
<evidence type="ECO:0000256" key="1">
    <source>
        <dbReference type="ARBA" id="ARBA00004651"/>
    </source>
</evidence>
<evidence type="ECO:0000313" key="8">
    <source>
        <dbReference type="EMBL" id="GHA96923.1"/>
    </source>
</evidence>
<keyword evidence="3 6" id="KW-0812">Transmembrane</keyword>
<dbReference type="PANTHER" id="PTHR35007:SF2">
    <property type="entry name" value="PILUS ASSEMBLE PROTEIN"/>
    <property type="match status" value="1"/>
</dbReference>
<dbReference type="Proteomes" id="UP000634004">
    <property type="component" value="Unassembled WGS sequence"/>
</dbReference>
<evidence type="ECO:0000256" key="2">
    <source>
        <dbReference type="ARBA" id="ARBA00022475"/>
    </source>
</evidence>
<feature type="transmembrane region" description="Helical" evidence="6">
    <location>
        <begin position="12"/>
        <end position="33"/>
    </location>
</feature>
<feature type="transmembrane region" description="Helical" evidence="6">
    <location>
        <begin position="112"/>
        <end position="132"/>
    </location>
</feature>
<feature type="transmembrane region" description="Helical" evidence="6">
    <location>
        <begin position="144"/>
        <end position="162"/>
    </location>
</feature>
<dbReference type="InterPro" id="IPR018076">
    <property type="entry name" value="T2SS_GspF_dom"/>
</dbReference>
<evidence type="ECO:0000313" key="9">
    <source>
        <dbReference type="Proteomes" id="UP000634004"/>
    </source>
</evidence>
<protein>
    <submittedName>
        <fullName evidence="8">Type II secretion system protein</fullName>
    </submittedName>
</protein>
<proteinExistence type="predicted"/>
<dbReference type="RefSeq" id="WP_189497987.1">
    <property type="nucleotide sequence ID" value="NZ_BMZH01000007.1"/>
</dbReference>
<evidence type="ECO:0000259" key="7">
    <source>
        <dbReference type="Pfam" id="PF00482"/>
    </source>
</evidence>
<keyword evidence="9" id="KW-1185">Reference proteome</keyword>
<feature type="domain" description="Type II secretion system protein GspF" evidence="7">
    <location>
        <begin position="181"/>
        <end position="309"/>
    </location>
</feature>
<keyword evidence="4 6" id="KW-1133">Transmembrane helix</keyword>